<dbReference type="AlphaFoldDB" id="A0A511MC24"/>
<dbReference type="InterPro" id="IPR041881">
    <property type="entry name" value="PqqD_sf"/>
</dbReference>
<keyword evidence="2" id="KW-1185">Reference proteome</keyword>
<dbReference type="Pfam" id="PF05402">
    <property type="entry name" value="PqqD"/>
    <property type="match status" value="1"/>
</dbReference>
<comment type="caution">
    <text evidence="1">The sequence shown here is derived from an EMBL/GenBank/DDBJ whole genome shotgun (WGS) entry which is preliminary data.</text>
</comment>
<proteinExistence type="predicted"/>
<sequence>MTPKQLADISVALQPHAVCRRTTSGLTMLFDRAKGVMYELNESASAIVELLSTDPMPVGQIVDTLCAQFEAPSEEIAADVQVFVDDFLEAGMLKTS</sequence>
<dbReference type="InterPro" id="IPR008792">
    <property type="entry name" value="PQQD"/>
</dbReference>
<dbReference type="EMBL" id="BJXA01000014">
    <property type="protein sequence ID" value="GEM38223.1"/>
    <property type="molecule type" value="Genomic_DNA"/>
</dbReference>
<evidence type="ECO:0008006" key="3">
    <source>
        <dbReference type="Google" id="ProtNLM"/>
    </source>
</evidence>
<dbReference type="Gene3D" id="1.10.10.1150">
    <property type="entry name" value="Coenzyme PQQ synthesis protein D (PqqD)"/>
    <property type="match status" value="1"/>
</dbReference>
<dbReference type="Proteomes" id="UP000321424">
    <property type="component" value="Unassembled WGS sequence"/>
</dbReference>
<dbReference type="RefSeq" id="WP_186818394.1">
    <property type="nucleotide sequence ID" value="NZ_BJXA01000014.1"/>
</dbReference>
<reference evidence="1 2" key="1">
    <citation type="submission" date="2019-07" db="EMBL/GenBank/DDBJ databases">
        <title>Whole genome shotgun sequence of Nocardia ninae NBRC 108245.</title>
        <authorList>
            <person name="Hosoyama A."/>
            <person name="Uohara A."/>
            <person name="Ohji S."/>
            <person name="Ichikawa N."/>
        </authorList>
    </citation>
    <scope>NUCLEOTIDE SEQUENCE [LARGE SCALE GENOMIC DNA]</scope>
    <source>
        <strain evidence="1 2">NBRC 108245</strain>
    </source>
</reference>
<evidence type="ECO:0000313" key="2">
    <source>
        <dbReference type="Proteomes" id="UP000321424"/>
    </source>
</evidence>
<evidence type="ECO:0000313" key="1">
    <source>
        <dbReference type="EMBL" id="GEM38223.1"/>
    </source>
</evidence>
<accession>A0A511MC24</accession>
<name>A0A511MC24_9NOCA</name>
<organism evidence="1 2">
    <name type="scientific">Nocardia ninae NBRC 108245</name>
    <dbReference type="NCBI Taxonomy" id="1210091"/>
    <lineage>
        <taxon>Bacteria</taxon>
        <taxon>Bacillati</taxon>
        <taxon>Actinomycetota</taxon>
        <taxon>Actinomycetes</taxon>
        <taxon>Mycobacteriales</taxon>
        <taxon>Nocardiaceae</taxon>
        <taxon>Nocardia</taxon>
    </lineage>
</organism>
<gene>
    <name evidence="1" type="ORF">NN4_27420</name>
</gene>
<protein>
    <recommendedName>
        <fullName evidence="3">Coenzyme PQQ synthesis protein D PqqD</fullName>
    </recommendedName>
</protein>